<comment type="caution">
    <text evidence="1">The sequence shown here is derived from an EMBL/GenBank/DDBJ whole genome shotgun (WGS) entry which is preliminary data.</text>
</comment>
<name>A0ABQ2D266_9DEIO</name>
<evidence type="ECO:0000313" key="2">
    <source>
        <dbReference type="Proteomes" id="UP000632222"/>
    </source>
</evidence>
<sequence length="40" mass="4687">MVRYPQLRRMNMSEKDLKINGNLGIISITYTSDKWSVTLN</sequence>
<gene>
    <name evidence="1" type="ORF">GCM10008938_24310</name>
</gene>
<dbReference type="Proteomes" id="UP000632222">
    <property type="component" value="Unassembled WGS sequence"/>
</dbReference>
<evidence type="ECO:0000313" key="1">
    <source>
        <dbReference type="EMBL" id="GGJ37347.1"/>
    </source>
</evidence>
<keyword evidence="2" id="KW-1185">Reference proteome</keyword>
<dbReference type="EMBL" id="BMOD01000008">
    <property type="protein sequence ID" value="GGJ37347.1"/>
    <property type="molecule type" value="Genomic_DNA"/>
</dbReference>
<protein>
    <submittedName>
        <fullName evidence="1">Uncharacterized protein</fullName>
    </submittedName>
</protein>
<proteinExistence type="predicted"/>
<organism evidence="1 2">
    <name type="scientific">Deinococcus roseus</name>
    <dbReference type="NCBI Taxonomy" id="392414"/>
    <lineage>
        <taxon>Bacteria</taxon>
        <taxon>Thermotogati</taxon>
        <taxon>Deinococcota</taxon>
        <taxon>Deinococci</taxon>
        <taxon>Deinococcales</taxon>
        <taxon>Deinococcaceae</taxon>
        <taxon>Deinococcus</taxon>
    </lineage>
</organism>
<reference evidence="2" key="1">
    <citation type="journal article" date="2019" name="Int. J. Syst. Evol. Microbiol.">
        <title>The Global Catalogue of Microorganisms (GCM) 10K type strain sequencing project: providing services to taxonomists for standard genome sequencing and annotation.</title>
        <authorList>
            <consortium name="The Broad Institute Genomics Platform"/>
            <consortium name="The Broad Institute Genome Sequencing Center for Infectious Disease"/>
            <person name="Wu L."/>
            <person name="Ma J."/>
        </authorList>
    </citation>
    <scope>NUCLEOTIDE SEQUENCE [LARGE SCALE GENOMIC DNA]</scope>
    <source>
        <strain evidence="2">JCM 14370</strain>
    </source>
</reference>
<accession>A0ABQ2D266</accession>